<dbReference type="Pfam" id="PF12253">
    <property type="entry name" value="CAF1A_dimeriz"/>
    <property type="match status" value="1"/>
</dbReference>
<protein>
    <submittedName>
        <fullName evidence="8">Chromatin assembly factor 1 subunit FSM</fullName>
    </submittedName>
</protein>
<evidence type="ECO:0000313" key="8">
    <source>
        <dbReference type="EMBL" id="KAK1314255.1"/>
    </source>
</evidence>
<dbReference type="InterPro" id="IPR048800">
    <property type="entry name" value="Cac1-like_C"/>
</dbReference>
<evidence type="ECO:0000256" key="3">
    <source>
        <dbReference type="ARBA" id="ARBA00023204"/>
    </source>
</evidence>
<feature type="domain" description="Chromatin assembly factor 1 subunit Cac1-like C-terminal" evidence="7">
    <location>
        <begin position="741"/>
        <end position="791"/>
    </location>
</feature>
<feature type="compositionally biased region" description="Acidic residues" evidence="5">
    <location>
        <begin position="571"/>
        <end position="592"/>
    </location>
</feature>
<comment type="caution">
    <text evidence="8">The sequence shown here is derived from an EMBL/GenBank/DDBJ whole genome shotgun (WGS) entry which is preliminary data.</text>
</comment>
<evidence type="ECO:0000256" key="1">
    <source>
        <dbReference type="ARBA" id="ARBA00004123"/>
    </source>
</evidence>
<dbReference type="AlphaFoldDB" id="A0AAV9EKG6"/>
<keyword evidence="9" id="KW-1185">Reference proteome</keyword>
<evidence type="ECO:0000259" key="7">
    <source>
        <dbReference type="Pfam" id="PF21796"/>
    </source>
</evidence>
<keyword evidence="2" id="KW-0227">DNA damage</keyword>
<feature type="region of interest" description="Disordered" evidence="5">
    <location>
        <begin position="269"/>
        <end position="338"/>
    </location>
</feature>
<feature type="region of interest" description="Disordered" evidence="5">
    <location>
        <begin position="708"/>
        <end position="731"/>
    </location>
</feature>
<dbReference type="GO" id="GO:0006334">
    <property type="term" value="P:nucleosome assembly"/>
    <property type="evidence" value="ECO:0007669"/>
    <property type="project" value="TreeGrafter"/>
</dbReference>
<feature type="compositionally biased region" description="Acidic residues" evidence="5">
    <location>
        <begin position="547"/>
        <end position="563"/>
    </location>
</feature>
<evidence type="ECO:0000313" key="9">
    <source>
        <dbReference type="Proteomes" id="UP001180020"/>
    </source>
</evidence>
<dbReference type="PANTHER" id="PTHR15272">
    <property type="entry name" value="CHROMATIN ASSEMBLY FACTOR 1 SUBUNIT A CAF-1 SUBUNIT A"/>
    <property type="match status" value="1"/>
</dbReference>
<dbReference type="InterPro" id="IPR022043">
    <property type="entry name" value="CAF1A_DD"/>
</dbReference>
<gene>
    <name evidence="8" type="primary">FSM</name>
    <name evidence="8" type="ORF">QJS10_CPA06g01469</name>
</gene>
<comment type="subcellular location">
    <subcellularLocation>
        <location evidence="1">Nucleus</location>
    </subcellularLocation>
</comment>
<evidence type="ECO:0000259" key="6">
    <source>
        <dbReference type="Pfam" id="PF12253"/>
    </source>
</evidence>
<evidence type="ECO:0000256" key="5">
    <source>
        <dbReference type="SAM" id="MobiDB-lite"/>
    </source>
</evidence>
<feature type="region of interest" description="Disordered" evidence="5">
    <location>
        <begin position="535"/>
        <end position="592"/>
    </location>
</feature>
<keyword evidence="3" id="KW-0234">DNA repair</keyword>
<dbReference type="GO" id="GO:0005634">
    <property type="term" value="C:nucleus"/>
    <property type="evidence" value="ECO:0007669"/>
    <property type="project" value="UniProtKB-SubCell"/>
</dbReference>
<reference evidence="8" key="2">
    <citation type="submission" date="2023-06" db="EMBL/GenBank/DDBJ databases">
        <authorList>
            <person name="Ma L."/>
            <person name="Liu K.-W."/>
            <person name="Li Z."/>
            <person name="Hsiao Y.-Y."/>
            <person name="Qi Y."/>
            <person name="Fu T."/>
            <person name="Tang G."/>
            <person name="Zhang D."/>
            <person name="Sun W.-H."/>
            <person name="Liu D.-K."/>
            <person name="Li Y."/>
            <person name="Chen G.-Z."/>
            <person name="Liu X.-D."/>
            <person name="Liao X.-Y."/>
            <person name="Jiang Y.-T."/>
            <person name="Yu X."/>
            <person name="Hao Y."/>
            <person name="Huang J."/>
            <person name="Zhao X.-W."/>
            <person name="Ke S."/>
            <person name="Chen Y.-Y."/>
            <person name="Wu W.-L."/>
            <person name="Hsu J.-L."/>
            <person name="Lin Y.-F."/>
            <person name="Huang M.-D."/>
            <person name="Li C.-Y."/>
            <person name="Huang L."/>
            <person name="Wang Z.-W."/>
            <person name="Zhao X."/>
            <person name="Zhong W.-Y."/>
            <person name="Peng D.-H."/>
            <person name="Ahmad S."/>
            <person name="Lan S."/>
            <person name="Zhang J.-S."/>
            <person name="Tsai W.-C."/>
            <person name="Van De Peer Y."/>
            <person name="Liu Z.-J."/>
        </authorList>
    </citation>
    <scope>NUCLEOTIDE SEQUENCE</scope>
    <source>
        <strain evidence="8">CP</strain>
        <tissue evidence="8">Leaves</tissue>
    </source>
</reference>
<sequence>MEAVEVQNGFLKTLDSDVIMVDAFHHDVSKKPKIDAKKSLKRKRCSTDDVMSSEDREARIAALREELNRLFKYFKEAAVVRLCFDESSNCSSNSAIACLLEESDLPFSKLVEEIYEKLKLREGTTLVSVKKAVLAIGHRAMYGIESADADVLEDETASCLWCWETRDMKLLPKEHRGVLTVRRTCRKKIRERILAVSAMISTLATSENLQNCKNVLMRASEKLGKVPDETRICSLVEELLQKISSEAAEKDAKLKEKEVLKELEKKMRNEEKERKKIDRELQKENQQSEKEQKCLQEEAEKEARRREKEEAEFKKQQKRQQEEAEKELKRQEKEKAEIKKQLAVQKQATLMERFLKKKQDSYPDNLDDRLQTKIFKVDTPEKSEEPHNSVALVMDHALSQDTMVDPIDLRKTHLELWRKSRHSIRFQRWGVRHNPKSILIKKLKLQGALSDAEHSEKVTSVNKKKPCSELSDDNISCPNMLIDGCEETSADDQACHSNSLDLKTKLPWRNMKLLQFDKSHRPAYYGTYSKKSNVVGPRHPFKKDSTLDYDVDSDEEWEEEEPGESLSDCDKDNEEESLEEEILKADDDESEDSFFVPDGYLSENEGVQTDSRASDAVDGAKSSADCREDVESEEFKALFQRQKYLNDWTERALRKSEPLIISNLRHEKASFLKSEEVSGQLKRDQLCLLALSIHVFPGGSPIEISVDDDTSTDDVEVMSSSGGKNSGSPQAAAPVISELDLPEVVHSIQSFSQSINKAVKSVQQKFPAVPKMQIKNKIKEISVFVDNRWQVKKEVLDKLGLSTSPVADKVLRSNKGIMRFFTKRCLSLSREALTTPDLSPQPCQKSRSLLQNGMQCVENRIAEDME</sequence>
<dbReference type="Pfam" id="PF21796">
    <property type="entry name" value="Cac1_C"/>
    <property type="match status" value="1"/>
</dbReference>
<proteinExistence type="predicted"/>
<dbReference type="EMBL" id="JAUJYO010000006">
    <property type="protein sequence ID" value="KAK1314255.1"/>
    <property type="molecule type" value="Genomic_DNA"/>
</dbReference>
<evidence type="ECO:0000256" key="2">
    <source>
        <dbReference type="ARBA" id="ARBA00022763"/>
    </source>
</evidence>
<name>A0AAV9EKG6_ACOCL</name>
<dbReference type="GO" id="GO:0006281">
    <property type="term" value="P:DNA repair"/>
    <property type="evidence" value="ECO:0007669"/>
    <property type="project" value="UniProtKB-KW"/>
</dbReference>
<feature type="domain" description="Chromatin assembly factor 1 subunit A dimerization" evidence="6">
    <location>
        <begin position="512"/>
        <end position="580"/>
    </location>
</feature>
<organism evidence="8 9">
    <name type="scientific">Acorus calamus</name>
    <name type="common">Sweet flag</name>
    <dbReference type="NCBI Taxonomy" id="4465"/>
    <lineage>
        <taxon>Eukaryota</taxon>
        <taxon>Viridiplantae</taxon>
        <taxon>Streptophyta</taxon>
        <taxon>Embryophyta</taxon>
        <taxon>Tracheophyta</taxon>
        <taxon>Spermatophyta</taxon>
        <taxon>Magnoliopsida</taxon>
        <taxon>Liliopsida</taxon>
        <taxon>Acoraceae</taxon>
        <taxon>Acorus</taxon>
    </lineage>
</organism>
<keyword evidence="4" id="KW-0539">Nucleus</keyword>
<evidence type="ECO:0000256" key="4">
    <source>
        <dbReference type="ARBA" id="ARBA00023242"/>
    </source>
</evidence>
<reference evidence="8" key="1">
    <citation type="journal article" date="2023" name="Nat. Commun.">
        <title>Diploid and tetraploid genomes of Acorus and the evolution of monocots.</title>
        <authorList>
            <person name="Ma L."/>
            <person name="Liu K.W."/>
            <person name="Li Z."/>
            <person name="Hsiao Y.Y."/>
            <person name="Qi Y."/>
            <person name="Fu T."/>
            <person name="Tang G.D."/>
            <person name="Zhang D."/>
            <person name="Sun W.H."/>
            <person name="Liu D.K."/>
            <person name="Li Y."/>
            <person name="Chen G.Z."/>
            <person name="Liu X.D."/>
            <person name="Liao X.Y."/>
            <person name="Jiang Y.T."/>
            <person name="Yu X."/>
            <person name="Hao Y."/>
            <person name="Huang J."/>
            <person name="Zhao X.W."/>
            <person name="Ke S."/>
            <person name="Chen Y.Y."/>
            <person name="Wu W.L."/>
            <person name="Hsu J.L."/>
            <person name="Lin Y.F."/>
            <person name="Huang M.D."/>
            <person name="Li C.Y."/>
            <person name="Huang L."/>
            <person name="Wang Z.W."/>
            <person name="Zhao X."/>
            <person name="Zhong W.Y."/>
            <person name="Peng D.H."/>
            <person name="Ahmad S."/>
            <person name="Lan S."/>
            <person name="Zhang J.S."/>
            <person name="Tsai W.C."/>
            <person name="Van de Peer Y."/>
            <person name="Liu Z.J."/>
        </authorList>
    </citation>
    <scope>NUCLEOTIDE SEQUENCE</scope>
    <source>
        <strain evidence="8">CP</strain>
    </source>
</reference>
<dbReference type="PANTHER" id="PTHR15272:SF0">
    <property type="entry name" value="CHROMATIN ASSEMBLY FACTOR 1 SUBUNIT A"/>
    <property type="match status" value="1"/>
</dbReference>
<dbReference type="Proteomes" id="UP001180020">
    <property type="component" value="Unassembled WGS sequence"/>
</dbReference>
<dbReference type="GO" id="GO:0033186">
    <property type="term" value="C:CAF-1 complex"/>
    <property type="evidence" value="ECO:0007669"/>
    <property type="project" value="TreeGrafter"/>
</dbReference>
<accession>A0AAV9EKG6</accession>